<dbReference type="Proteomes" id="UP001345963">
    <property type="component" value="Unassembled WGS sequence"/>
</dbReference>
<feature type="region of interest" description="Disordered" evidence="1">
    <location>
        <begin position="1"/>
        <end position="24"/>
    </location>
</feature>
<sequence length="78" mass="9007">MKRLKELHPCAENWRPQCDSETSHRERQWRVQMCSLQLEHLETENSSAENQSSNISGPEPTRGQQDQNQLHCSNSSDG</sequence>
<name>A0ABU7BSX5_9TELE</name>
<gene>
    <name evidence="2" type="ORF">ATANTOWER_029437</name>
</gene>
<accession>A0ABU7BSX5</accession>
<evidence type="ECO:0000256" key="1">
    <source>
        <dbReference type="SAM" id="MobiDB-lite"/>
    </source>
</evidence>
<comment type="caution">
    <text evidence="2">The sequence shown here is derived from an EMBL/GenBank/DDBJ whole genome shotgun (WGS) entry which is preliminary data.</text>
</comment>
<feature type="region of interest" description="Disordered" evidence="1">
    <location>
        <begin position="41"/>
        <end position="78"/>
    </location>
</feature>
<dbReference type="EMBL" id="JAHUTI010066628">
    <property type="protein sequence ID" value="MED6253429.1"/>
    <property type="molecule type" value="Genomic_DNA"/>
</dbReference>
<protein>
    <submittedName>
        <fullName evidence="2">Uncharacterized protein</fullName>
    </submittedName>
</protein>
<keyword evidence="3" id="KW-1185">Reference proteome</keyword>
<evidence type="ECO:0000313" key="3">
    <source>
        <dbReference type="Proteomes" id="UP001345963"/>
    </source>
</evidence>
<proteinExistence type="predicted"/>
<organism evidence="2 3">
    <name type="scientific">Ataeniobius toweri</name>
    <dbReference type="NCBI Taxonomy" id="208326"/>
    <lineage>
        <taxon>Eukaryota</taxon>
        <taxon>Metazoa</taxon>
        <taxon>Chordata</taxon>
        <taxon>Craniata</taxon>
        <taxon>Vertebrata</taxon>
        <taxon>Euteleostomi</taxon>
        <taxon>Actinopterygii</taxon>
        <taxon>Neopterygii</taxon>
        <taxon>Teleostei</taxon>
        <taxon>Neoteleostei</taxon>
        <taxon>Acanthomorphata</taxon>
        <taxon>Ovalentaria</taxon>
        <taxon>Atherinomorphae</taxon>
        <taxon>Cyprinodontiformes</taxon>
        <taxon>Goodeidae</taxon>
        <taxon>Ataeniobius</taxon>
    </lineage>
</organism>
<reference evidence="2 3" key="1">
    <citation type="submission" date="2021-07" db="EMBL/GenBank/DDBJ databases">
        <authorList>
            <person name="Palmer J.M."/>
        </authorList>
    </citation>
    <scope>NUCLEOTIDE SEQUENCE [LARGE SCALE GENOMIC DNA]</scope>
    <source>
        <strain evidence="2 3">AT_MEX2019</strain>
        <tissue evidence="2">Muscle</tissue>
    </source>
</reference>
<evidence type="ECO:0000313" key="2">
    <source>
        <dbReference type="EMBL" id="MED6253429.1"/>
    </source>
</evidence>
<feature type="compositionally biased region" description="Polar residues" evidence="1">
    <location>
        <begin position="44"/>
        <end position="78"/>
    </location>
</feature>